<accession>A0ABN4ELZ9</accession>
<gene>
    <name evidence="2" type="ORF">RO07_04655</name>
</gene>
<dbReference type="RefSeq" id="WP_039405621.1">
    <property type="nucleotide sequence ID" value="NZ_CP010310.2"/>
</dbReference>
<evidence type="ECO:0000313" key="2">
    <source>
        <dbReference type="EMBL" id="AJC19940.1"/>
    </source>
</evidence>
<feature type="region of interest" description="Disordered" evidence="1">
    <location>
        <begin position="118"/>
        <end position="139"/>
    </location>
</feature>
<dbReference type="EMBL" id="CP010310">
    <property type="protein sequence ID" value="AJC19940.1"/>
    <property type="molecule type" value="Genomic_DNA"/>
</dbReference>
<organism evidence="2 3">
    <name type="scientific">Pandoraea pulmonicola</name>
    <dbReference type="NCBI Taxonomy" id="93221"/>
    <lineage>
        <taxon>Bacteria</taxon>
        <taxon>Pseudomonadati</taxon>
        <taxon>Pseudomonadota</taxon>
        <taxon>Betaproteobacteria</taxon>
        <taxon>Burkholderiales</taxon>
        <taxon>Burkholderiaceae</taxon>
        <taxon>Pandoraea</taxon>
    </lineage>
</organism>
<dbReference type="Proteomes" id="UP000035086">
    <property type="component" value="Chromosome"/>
</dbReference>
<protein>
    <submittedName>
        <fullName evidence="2">Uncharacterized protein</fullName>
    </submittedName>
</protein>
<keyword evidence="3" id="KW-1185">Reference proteome</keyword>
<reference evidence="2" key="1">
    <citation type="submission" date="2016-11" db="EMBL/GenBank/DDBJ databases">
        <title>Complete Genome Sequencing of Pandoraea pulmonicola DSM 16583.</title>
        <authorList>
            <person name="Chan K.-G."/>
        </authorList>
    </citation>
    <scope>NUCLEOTIDE SEQUENCE</scope>
    <source>
        <strain evidence="2">DSM 16583</strain>
    </source>
</reference>
<evidence type="ECO:0000313" key="3">
    <source>
        <dbReference type="Proteomes" id="UP000035086"/>
    </source>
</evidence>
<proteinExistence type="predicted"/>
<sequence length="139" mass="16133">MTDDMLKDWSERYKDGIDENDGLEGVARKYNVKYSNVTRYLKANGELRQHAYDRLNPGGLRPVTDSMLKEWYDLGKDAITDRGGRLGIARDYKVRLDNVITYLTWEGELRGPARKRLGLTEKATSPQTPDNSFWRPWSF</sequence>
<feature type="compositionally biased region" description="Polar residues" evidence="1">
    <location>
        <begin position="122"/>
        <end position="131"/>
    </location>
</feature>
<evidence type="ECO:0000256" key="1">
    <source>
        <dbReference type="SAM" id="MobiDB-lite"/>
    </source>
</evidence>
<name>A0ABN4ELZ9_PANPU</name>